<sequence length="59" mass="6175">MTTTAGRPSPDESTRAIPGPQCFPSFSERSSSESSRARIAGRFAKTSSLALVCARGGEI</sequence>
<feature type="region of interest" description="Disordered" evidence="1">
    <location>
        <begin position="1"/>
        <end position="35"/>
    </location>
</feature>
<dbReference type="Proteomes" id="UP001415857">
    <property type="component" value="Unassembled WGS sequence"/>
</dbReference>
<protein>
    <submittedName>
        <fullName evidence="2">Uncharacterized protein</fullName>
    </submittedName>
</protein>
<accession>A0AAP0NDU6</accession>
<gene>
    <name evidence="2" type="ORF">L1049_001197</name>
</gene>
<proteinExistence type="predicted"/>
<name>A0AAP0NDU6_LIQFO</name>
<dbReference type="AlphaFoldDB" id="A0AAP0NDU6"/>
<keyword evidence="3" id="KW-1185">Reference proteome</keyword>
<feature type="compositionally biased region" description="Low complexity" evidence="1">
    <location>
        <begin position="25"/>
        <end position="34"/>
    </location>
</feature>
<dbReference type="EMBL" id="JBBPBK010000015">
    <property type="protein sequence ID" value="KAK9269424.1"/>
    <property type="molecule type" value="Genomic_DNA"/>
</dbReference>
<organism evidence="2 3">
    <name type="scientific">Liquidambar formosana</name>
    <name type="common">Formosan gum</name>
    <dbReference type="NCBI Taxonomy" id="63359"/>
    <lineage>
        <taxon>Eukaryota</taxon>
        <taxon>Viridiplantae</taxon>
        <taxon>Streptophyta</taxon>
        <taxon>Embryophyta</taxon>
        <taxon>Tracheophyta</taxon>
        <taxon>Spermatophyta</taxon>
        <taxon>Magnoliopsida</taxon>
        <taxon>eudicotyledons</taxon>
        <taxon>Gunneridae</taxon>
        <taxon>Pentapetalae</taxon>
        <taxon>Saxifragales</taxon>
        <taxon>Altingiaceae</taxon>
        <taxon>Liquidambar</taxon>
    </lineage>
</organism>
<comment type="caution">
    <text evidence="2">The sequence shown here is derived from an EMBL/GenBank/DDBJ whole genome shotgun (WGS) entry which is preliminary data.</text>
</comment>
<evidence type="ECO:0000313" key="3">
    <source>
        <dbReference type="Proteomes" id="UP001415857"/>
    </source>
</evidence>
<evidence type="ECO:0000313" key="2">
    <source>
        <dbReference type="EMBL" id="KAK9269424.1"/>
    </source>
</evidence>
<evidence type="ECO:0000256" key="1">
    <source>
        <dbReference type="SAM" id="MobiDB-lite"/>
    </source>
</evidence>
<reference evidence="2 3" key="1">
    <citation type="journal article" date="2024" name="Plant J.">
        <title>Genome sequences and population genomics reveal climatic adaptation and genomic divergence between two closely related sweetgum species.</title>
        <authorList>
            <person name="Xu W.Q."/>
            <person name="Ren C.Q."/>
            <person name="Zhang X.Y."/>
            <person name="Comes H.P."/>
            <person name="Liu X.H."/>
            <person name="Li Y.G."/>
            <person name="Kettle C.J."/>
            <person name="Jalonen R."/>
            <person name="Gaisberger H."/>
            <person name="Ma Y.Z."/>
            <person name="Qiu Y.X."/>
        </authorList>
    </citation>
    <scope>NUCLEOTIDE SEQUENCE [LARGE SCALE GENOMIC DNA]</scope>
    <source>
        <strain evidence="2">Hangzhou</strain>
    </source>
</reference>